<keyword evidence="13" id="KW-1185">Reference proteome</keyword>
<dbReference type="NCBIfam" id="TIGR01126">
    <property type="entry name" value="pdi_dom"/>
    <property type="match status" value="2"/>
</dbReference>
<organism evidence="12 13">
    <name type="scientific">Orbilia brochopaga</name>
    <dbReference type="NCBI Taxonomy" id="3140254"/>
    <lineage>
        <taxon>Eukaryota</taxon>
        <taxon>Fungi</taxon>
        <taxon>Dikarya</taxon>
        <taxon>Ascomycota</taxon>
        <taxon>Pezizomycotina</taxon>
        <taxon>Orbiliomycetes</taxon>
        <taxon>Orbiliales</taxon>
        <taxon>Orbiliaceae</taxon>
        <taxon>Orbilia</taxon>
    </lineage>
</organism>
<dbReference type="CDD" id="cd02998">
    <property type="entry name" value="PDI_a_ERp38"/>
    <property type="match status" value="1"/>
</dbReference>
<dbReference type="InterPro" id="IPR017937">
    <property type="entry name" value="Thioredoxin_CS"/>
</dbReference>
<dbReference type="InterPro" id="IPR051063">
    <property type="entry name" value="PDI"/>
</dbReference>
<keyword evidence="4 10" id="KW-0732">Signal</keyword>
<keyword evidence="5" id="KW-0677">Repeat</keyword>
<dbReference type="GO" id="GO:0006457">
    <property type="term" value="P:protein folding"/>
    <property type="evidence" value="ECO:0007669"/>
    <property type="project" value="TreeGrafter"/>
</dbReference>
<dbReference type="SUPFAM" id="SSF52833">
    <property type="entry name" value="Thioredoxin-like"/>
    <property type="match status" value="2"/>
</dbReference>
<dbReference type="PROSITE" id="PS00194">
    <property type="entry name" value="THIOREDOXIN_1"/>
    <property type="match status" value="2"/>
</dbReference>
<evidence type="ECO:0000256" key="2">
    <source>
        <dbReference type="ARBA" id="ARBA00006347"/>
    </source>
</evidence>
<dbReference type="PROSITE" id="PS51352">
    <property type="entry name" value="THIOREDOXIN_2"/>
    <property type="match status" value="2"/>
</dbReference>
<evidence type="ECO:0000256" key="10">
    <source>
        <dbReference type="SAM" id="SignalP"/>
    </source>
</evidence>
<protein>
    <recommendedName>
        <fullName evidence="3">protein disulfide-isomerase</fullName>
        <ecNumber evidence="3">5.3.4.1</ecNumber>
    </recommendedName>
</protein>
<dbReference type="EMBL" id="JAVHNQ010000004">
    <property type="protein sequence ID" value="KAK6350162.1"/>
    <property type="molecule type" value="Genomic_DNA"/>
</dbReference>
<sequence>MKLLLSTASVLLYAALAAASANVVELTPDNFDEVITNSGKPALVKFFAPWCGHCKNLAPVYEELGDAYAAHKDKVVIAKLDADAHRKLGQKFDIKGFPTLKWFDGKSKDPVTYDSGRTLEALTEYVSKKTGIKLKGGAKKDVPSPVKVLSDANFESTIKDNNNVLVKFYAPWCGHCKSLAPKYEKVASAFVREPDVVIAEIDCDSPGAKATCEKYGITGYPTLKFFDSFHTDGVAYDSAREEAAMIDFINERAGTHRTPGGGLNDKAGLIELFEEVLTAKLPNDIASLTDDLKVAANLVIEKGTIKYKDYYIKVATKMQEKKNYVADELARLTKMVSKGGLHADKVDDITKRVNILKRFQEGTAGGDADAAKSSAPVKDEL</sequence>
<accession>A0AAV9UXK3</accession>
<evidence type="ECO:0000256" key="6">
    <source>
        <dbReference type="ARBA" id="ARBA00023157"/>
    </source>
</evidence>
<dbReference type="FunFam" id="3.40.30.10:FF:000032">
    <property type="entry name" value="Protein disulfide-isomerase A6 homolog"/>
    <property type="match status" value="1"/>
</dbReference>
<evidence type="ECO:0000256" key="3">
    <source>
        <dbReference type="ARBA" id="ARBA00012723"/>
    </source>
</evidence>
<dbReference type="Pfam" id="PF00085">
    <property type="entry name" value="Thioredoxin"/>
    <property type="match status" value="2"/>
</dbReference>
<feature type="domain" description="Thioredoxin" evidence="11">
    <location>
        <begin position="10"/>
        <end position="131"/>
    </location>
</feature>
<evidence type="ECO:0000313" key="13">
    <source>
        <dbReference type="Proteomes" id="UP001375240"/>
    </source>
</evidence>
<dbReference type="GO" id="GO:0003756">
    <property type="term" value="F:protein disulfide isomerase activity"/>
    <property type="evidence" value="ECO:0007669"/>
    <property type="project" value="UniProtKB-EC"/>
</dbReference>
<dbReference type="GO" id="GO:0005783">
    <property type="term" value="C:endoplasmic reticulum"/>
    <property type="evidence" value="ECO:0007669"/>
    <property type="project" value="InterPro"/>
</dbReference>
<dbReference type="EC" id="5.3.4.1" evidence="3"/>
<dbReference type="SUPFAM" id="SSF47933">
    <property type="entry name" value="ERP29 C domain-like"/>
    <property type="match status" value="1"/>
</dbReference>
<dbReference type="PANTHER" id="PTHR45672">
    <property type="entry name" value="PROTEIN DISULFIDE-ISOMERASE C17H9.14C-RELATED"/>
    <property type="match status" value="1"/>
</dbReference>
<evidence type="ECO:0000256" key="8">
    <source>
        <dbReference type="ARBA" id="ARBA00023284"/>
    </source>
</evidence>
<dbReference type="Pfam" id="PF07749">
    <property type="entry name" value="ERp29"/>
    <property type="match status" value="1"/>
</dbReference>
<dbReference type="InterPro" id="IPR036356">
    <property type="entry name" value="ERp29_C_sf"/>
</dbReference>
<proteinExistence type="inferred from homology"/>
<dbReference type="Gene3D" id="3.40.30.10">
    <property type="entry name" value="Glutaredoxin"/>
    <property type="match status" value="2"/>
</dbReference>
<name>A0AAV9UXK3_9PEZI</name>
<dbReference type="Gene3D" id="1.20.1150.12">
    <property type="entry name" value="Endoplasmic reticulum resident protein 29, C-terminal domain"/>
    <property type="match status" value="1"/>
</dbReference>
<evidence type="ECO:0000256" key="4">
    <source>
        <dbReference type="ARBA" id="ARBA00022729"/>
    </source>
</evidence>
<reference evidence="12 13" key="1">
    <citation type="submission" date="2019-10" db="EMBL/GenBank/DDBJ databases">
        <authorList>
            <person name="Palmer J.M."/>
        </authorList>
    </citation>
    <scope>NUCLEOTIDE SEQUENCE [LARGE SCALE GENOMIC DNA]</scope>
    <source>
        <strain evidence="12 13">TWF696</strain>
    </source>
</reference>
<comment type="similarity">
    <text evidence="2 9">Belongs to the protein disulfide isomerase family.</text>
</comment>
<keyword evidence="6" id="KW-1015">Disulfide bond</keyword>
<evidence type="ECO:0000256" key="7">
    <source>
        <dbReference type="ARBA" id="ARBA00023235"/>
    </source>
</evidence>
<dbReference type="InterPro" id="IPR036249">
    <property type="entry name" value="Thioredoxin-like_sf"/>
</dbReference>
<comment type="catalytic activity">
    <reaction evidence="1">
        <text>Catalyzes the rearrangement of -S-S- bonds in proteins.</text>
        <dbReference type="EC" id="5.3.4.1"/>
    </reaction>
</comment>
<evidence type="ECO:0000256" key="5">
    <source>
        <dbReference type="ARBA" id="ARBA00022737"/>
    </source>
</evidence>
<evidence type="ECO:0000313" key="12">
    <source>
        <dbReference type="EMBL" id="KAK6350162.1"/>
    </source>
</evidence>
<dbReference type="Proteomes" id="UP001375240">
    <property type="component" value="Unassembled WGS sequence"/>
</dbReference>
<dbReference type="InterPro" id="IPR011679">
    <property type="entry name" value="ERp29_C"/>
</dbReference>
<dbReference type="InterPro" id="IPR005788">
    <property type="entry name" value="PDI_thioredoxin-like_dom"/>
</dbReference>
<keyword evidence="8" id="KW-0676">Redox-active center</keyword>
<feature type="chain" id="PRO_5043407150" description="protein disulfide-isomerase" evidence="10">
    <location>
        <begin position="22"/>
        <end position="381"/>
    </location>
</feature>
<dbReference type="InterPro" id="IPR013766">
    <property type="entry name" value="Thioredoxin_domain"/>
</dbReference>
<dbReference type="PRINTS" id="PR00421">
    <property type="entry name" value="THIOREDOXIN"/>
</dbReference>
<dbReference type="AlphaFoldDB" id="A0AAV9UXK3"/>
<evidence type="ECO:0000256" key="1">
    <source>
        <dbReference type="ARBA" id="ARBA00001182"/>
    </source>
</evidence>
<comment type="caution">
    <text evidence="12">The sequence shown here is derived from an EMBL/GenBank/DDBJ whole genome shotgun (WGS) entry which is preliminary data.</text>
</comment>
<evidence type="ECO:0000256" key="9">
    <source>
        <dbReference type="RuleBase" id="RU004208"/>
    </source>
</evidence>
<keyword evidence="7" id="KW-0413">Isomerase</keyword>
<gene>
    <name evidence="12" type="ORF">TWF696_006406</name>
</gene>
<feature type="signal peptide" evidence="10">
    <location>
        <begin position="1"/>
        <end position="21"/>
    </location>
</feature>
<dbReference type="PANTHER" id="PTHR45672:SF11">
    <property type="entry name" value="PROTEIN DISULFIDE-ISOMERASE C17H9.14C"/>
    <property type="match status" value="1"/>
</dbReference>
<feature type="domain" description="Thioredoxin" evidence="11">
    <location>
        <begin position="138"/>
        <end position="278"/>
    </location>
</feature>
<evidence type="ECO:0000259" key="11">
    <source>
        <dbReference type="PROSITE" id="PS51352"/>
    </source>
</evidence>